<comment type="caution">
    <text evidence="8">The sequence shown here is derived from an EMBL/GenBank/DDBJ whole genome shotgun (WGS) entry which is preliminary data.</text>
</comment>
<evidence type="ECO:0000256" key="3">
    <source>
        <dbReference type="ARBA" id="ARBA00023125"/>
    </source>
</evidence>
<dbReference type="AlphaFoldDB" id="A0A1Q6RAQ1"/>
<organism evidence="8 9">
    <name type="scientific">Phascolarctobacterium succinatutens</name>
    <dbReference type="NCBI Taxonomy" id="626940"/>
    <lineage>
        <taxon>Bacteria</taxon>
        <taxon>Bacillati</taxon>
        <taxon>Bacillota</taxon>
        <taxon>Negativicutes</taxon>
        <taxon>Acidaminococcales</taxon>
        <taxon>Acidaminococcaceae</taxon>
        <taxon>Phascolarctobacterium</taxon>
    </lineage>
</organism>
<dbReference type="NCBIfam" id="TIGR01743">
    <property type="entry name" value="purR_Bsub"/>
    <property type="match status" value="1"/>
</dbReference>
<dbReference type="InterPro" id="IPR015265">
    <property type="entry name" value="PuR_N"/>
</dbReference>
<dbReference type="GO" id="GO:0003677">
    <property type="term" value="F:DNA binding"/>
    <property type="evidence" value="ECO:0007669"/>
    <property type="project" value="UniProtKB-KW"/>
</dbReference>
<comment type="similarity">
    <text evidence="5">Belongs to the purine/pyrimidine phosphoribosyltransferase family. PurR subfamily.</text>
</comment>
<feature type="domain" description="Bacterial purine repressor N-terminal" evidence="7">
    <location>
        <begin position="5"/>
        <end position="74"/>
    </location>
</feature>
<dbReference type="InterPro" id="IPR036390">
    <property type="entry name" value="WH_DNA-bd_sf"/>
</dbReference>
<dbReference type="InterPro" id="IPR029057">
    <property type="entry name" value="PRTase-like"/>
</dbReference>
<evidence type="ECO:0000313" key="8">
    <source>
        <dbReference type="EMBL" id="OLA39429.1"/>
    </source>
</evidence>
<keyword evidence="4" id="KW-0804">Transcription</keyword>
<dbReference type="InterPro" id="IPR000836">
    <property type="entry name" value="PRTase_dom"/>
</dbReference>
<dbReference type="Gene3D" id="1.10.10.10">
    <property type="entry name" value="Winged helix-like DNA-binding domain superfamily/Winged helix DNA-binding domain"/>
    <property type="match status" value="1"/>
</dbReference>
<evidence type="ECO:0000256" key="2">
    <source>
        <dbReference type="ARBA" id="ARBA00023015"/>
    </source>
</evidence>
<dbReference type="PANTHER" id="PTHR43864">
    <property type="entry name" value="HYPOXANTHINE/GUANINE PHOSPHORIBOSYLTRANSFERASE"/>
    <property type="match status" value="1"/>
</dbReference>
<sequence>MVKAKRIERVAALSKLLADHPYRLFSFSYFCKKFAIAKSTLSEDVLAVKSGLELYGLGKVETVSGAAGGVRFIPGHLPEDDAAFLEELAARLTSPDRILPGGMLYTTDILCHPETVVRLGEIFMLRLQELAPDCIMTVETSGIPLAMQTARAFNVPLVIARHTSDITEGSTVNINYVSGSTKVIQNMAMPKRALHPGSRVLIVDDVMKGGGTAKGMIALAHEVGAQVVGKAFLIATAAPERKLVEDYTAFFTLHNVDEEQQKVTLEVNK</sequence>
<dbReference type="GO" id="GO:0045982">
    <property type="term" value="P:negative regulation of purine nucleobase metabolic process"/>
    <property type="evidence" value="ECO:0007669"/>
    <property type="project" value="InterPro"/>
</dbReference>
<evidence type="ECO:0000256" key="4">
    <source>
        <dbReference type="ARBA" id="ARBA00023163"/>
    </source>
</evidence>
<accession>A0A1Q6RAQ1</accession>
<reference evidence="8 9" key="1">
    <citation type="journal article" date="2016" name="Nat. Biotechnol.">
        <title>Measurement of bacterial replication rates in microbial communities.</title>
        <authorList>
            <person name="Brown C.T."/>
            <person name="Olm M.R."/>
            <person name="Thomas B.C."/>
            <person name="Banfield J.F."/>
        </authorList>
    </citation>
    <scope>NUCLEOTIDE SEQUENCE [LARGE SCALE GENOMIC DNA]</scope>
    <source>
        <strain evidence="8">46_33</strain>
    </source>
</reference>
<feature type="domain" description="Phosphoribosyltransferase" evidence="6">
    <location>
        <begin position="130"/>
        <end position="256"/>
    </location>
</feature>
<proteinExistence type="inferred from homology"/>
<evidence type="ECO:0000259" key="6">
    <source>
        <dbReference type="Pfam" id="PF00156"/>
    </source>
</evidence>
<dbReference type="STRING" id="626940.BHW43_00610"/>
<dbReference type="PANTHER" id="PTHR43864:SF2">
    <property type="entry name" value="PUR OPERON REPRESSOR"/>
    <property type="match status" value="1"/>
</dbReference>
<dbReference type="InterPro" id="IPR036388">
    <property type="entry name" value="WH-like_DNA-bd_sf"/>
</dbReference>
<gene>
    <name evidence="8" type="ORF">BHW43_00610</name>
</gene>
<dbReference type="InterPro" id="IPR050118">
    <property type="entry name" value="Pur/Pyrimidine_PRTase"/>
</dbReference>
<keyword evidence="2" id="KW-0805">Transcription regulation</keyword>
<protein>
    <submittedName>
        <fullName evidence="8">Pur operon repressor</fullName>
    </submittedName>
</protein>
<keyword evidence="3" id="KW-0238">DNA-binding</keyword>
<evidence type="ECO:0000256" key="1">
    <source>
        <dbReference type="ARBA" id="ARBA00011738"/>
    </source>
</evidence>
<dbReference type="InterPro" id="IPR010078">
    <property type="entry name" value="PurR_Bsub"/>
</dbReference>
<comment type="subunit">
    <text evidence="1">Homodimer.</text>
</comment>
<evidence type="ECO:0000313" key="9">
    <source>
        <dbReference type="Proteomes" id="UP000186777"/>
    </source>
</evidence>
<dbReference type="GO" id="GO:0045892">
    <property type="term" value="P:negative regulation of DNA-templated transcription"/>
    <property type="evidence" value="ECO:0007669"/>
    <property type="project" value="InterPro"/>
</dbReference>
<dbReference type="Proteomes" id="UP000186777">
    <property type="component" value="Unassembled WGS sequence"/>
</dbReference>
<dbReference type="Gene3D" id="3.40.50.2020">
    <property type="match status" value="1"/>
</dbReference>
<dbReference type="CDD" id="cd06223">
    <property type="entry name" value="PRTases_typeI"/>
    <property type="match status" value="1"/>
</dbReference>
<dbReference type="EMBL" id="MNTG01000001">
    <property type="protein sequence ID" value="OLA39429.1"/>
    <property type="molecule type" value="Genomic_DNA"/>
</dbReference>
<dbReference type="Pfam" id="PF00156">
    <property type="entry name" value="Pribosyltran"/>
    <property type="match status" value="1"/>
</dbReference>
<evidence type="ECO:0000256" key="5">
    <source>
        <dbReference type="ARBA" id="ARBA00049656"/>
    </source>
</evidence>
<dbReference type="SUPFAM" id="SSF53271">
    <property type="entry name" value="PRTase-like"/>
    <property type="match status" value="1"/>
</dbReference>
<dbReference type="RefSeq" id="WP_293811347.1">
    <property type="nucleotide sequence ID" value="NZ_DAWBSH010000011.1"/>
</dbReference>
<name>A0A1Q6RAQ1_9FIRM</name>
<dbReference type="SUPFAM" id="SSF46785">
    <property type="entry name" value="Winged helix' DNA-binding domain"/>
    <property type="match status" value="1"/>
</dbReference>
<evidence type="ECO:0000259" key="7">
    <source>
        <dbReference type="Pfam" id="PF09182"/>
    </source>
</evidence>
<dbReference type="Pfam" id="PF09182">
    <property type="entry name" value="PuR_N"/>
    <property type="match status" value="1"/>
</dbReference>